<dbReference type="Gene3D" id="1.10.3460.10">
    <property type="entry name" value="Chlorophyll a/b binding protein domain"/>
    <property type="match status" value="1"/>
</dbReference>
<evidence type="ECO:0000313" key="3">
    <source>
        <dbReference type="Proteomes" id="UP000279271"/>
    </source>
</evidence>
<feature type="transmembrane region" description="Helical" evidence="1">
    <location>
        <begin position="114"/>
        <end position="141"/>
    </location>
</feature>
<evidence type="ECO:0000256" key="1">
    <source>
        <dbReference type="SAM" id="Phobius"/>
    </source>
</evidence>
<dbReference type="AlphaFoldDB" id="A0A3M7L4D0"/>
<name>A0A3M7L4D0_AUXPR</name>
<proteinExistence type="predicted"/>
<accession>A0A3M7L4D0</accession>
<dbReference type="Proteomes" id="UP000279271">
    <property type="component" value="Unassembled WGS sequence"/>
</dbReference>
<reference evidence="3" key="1">
    <citation type="journal article" date="2018" name="Algal Res.">
        <title>Characterization of plant carbon substrate utilization by Auxenochlorella protothecoides.</title>
        <authorList>
            <person name="Vogler B.W."/>
            <person name="Starkenburg S.R."/>
            <person name="Sudasinghe N."/>
            <person name="Schambach J.Y."/>
            <person name="Rollin J.A."/>
            <person name="Pattathil S."/>
            <person name="Barry A.N."/>
        </authorList>
    </citation>
    <scope>NUCLEOTIDE SEQUENCE [LARGE SCALE GENOMIC DNA]</scope>
    <source>
        <strain evidence="3">UTEX 25</strain>
    </source>
</reference>
<keyword evidence="1" id="KW-1133">Transmembrane helix</keyword>
<dbReference type="SUPFAM" id="SSF103511">
    <property type="entry name" value="Chlorophyll a-b binding protein"/>
    <property type="match status" value="1"/>
</dbReference>
<keyword evidence="1" id="KW-0472">Membrane</keyword>
<dbReference type="EMBL" id="QOKY01000150">
    <property type="protein sequence ID" value="RMZ56326.1"/>
    <property type="molecule type" value="Genomic_DNA"/>
</dbReference>
<organism evidence="2 3">
    <name type="scientific">Auxenochlorella protothecoides</name>
    <name type="common">Green microalga</name>
    <name type="synonym">Chlorella protothecoides</name>
    <dbReference type="NCBI Taxonomy" id="3075"/>
    <lineage>
        <taxon>Eukaryota</taxon>
        <taxon>Viridiplantae</taxon>
        <taxon>Chlorophyta</taxon>
        <taxon>core chlorophytes</taxon>
        <taxon>Trebouxiophyceae</taxon>
        <taxon>Chlorellales</taxon>
        <taxon>Chlorellaceae</taxon>
        <taxon>Auxenochlorella</taxon>
    </lineage>
</organism>
<comment type="caution">
    <text evidence="2">The sequence shown here is derived from an EMBL/GenBank/DDBJ whole genome shotgun (WGS) entry which is preliminary data.</text>
</comment>
<dbReference type="SUPFAM" id="SSF53800">
    <property type="entry name" value="Chelatase"/>
    <property type="match status" value="1"/>
</dbReference>
<gene>
    <name evidence="2" type="ORF">APUTEX25_000565</name>
</gene>
<evidence type="ECO:0000313" key="2">
    <source>
        <dbReference type="EMBL" id="RMZ56326.1"/>
    </source>
</evidence>
<protein>
    <submittedName>
        <fullName evidence="2">Uncharacterized protein</fullName>
    </submittedName>
</protein>
<keyword evidence="1" id="KW-0812">Transmembrane</keyword>
<sequence length="143" mass="15314">MTAVTRWEPVSTACTPSCRQARELAEEVGIKSWGRVPALNTNPVFIADLADAVLEALPYAGSVAGSAVGDALVPMGELDALLETYDRDRRQLPAPIGGWVWGWTRSAETWNGRLAMLALLSVLLLELVTGRGAIGTLLALMPR</sequence>